<dbReference type="RefSeq" id="WP_302035705.1">
    <property type="nucleotide sequence ID" value="NZ_JAUKPO010000001.1"/>
</dbReference>
<proteinExistence type="predicted"/>
<organism evidence="1 2">
    <name type="scientific">Rhodocytophaga aerolata</name>
    <dbReference type="NCBI Taxonomy" id="455078"/>
    <lineage>
        <taxon>Bacteria</taxon>
        <taxon>Pseudomonadati</taxon>
        <taxon>Bacteroidota</taxon>
        <taxon>Cytophagia</taxon>
        <taxon>Cytophagales</taxon>
        <taxon>Rhodocytophagaceae</taxon>
        <taxon>Rhodocytophaga</taxon>
    </lineage>
</organism>
<dbReference type="Gene3D" id="3.50.50.60">
    <property type="entry name" value="FAD/NAD(P)-binding domain"/>
    <property type="match status" value="1"/>
</dbReference>
<evidence type="ECO:0000313" key="2">
    <source>
        <dbReference type="Proteomes" id="UP001168528"/>
    </source>
</evidence>
<sequence length="389" mass="44830">MKQKRYDYIIAGAGCAGLSLAYYLSQSSLQDKSVLLIDKQLKVGNDRTWCFWEKGINDFETIVCCKWPQVNFYGTDYSATLNLMPYQYKMIRSIDFYQFVQQAIAQHPNFEFLLGNITSFSDTTDGAQVEVEGVTYQADYLFNSLYQVEQQAKKPGCHYLLQHFKGWEVETPEAFFDTSVATLMDFRIKQHGETRFFYVLPLDAHRALIEFTVFSGNILDKPAYDQELKEYIKNFVKLENYTVRHQEFGIIPMNDHPFSIQAGKHLINIGTAGGRTKASTGYTFLRIQQHIKSLLTCLLATGKPYMESSANSRFKLYDSMLLNIMAKNRYSGKDIFTKLFQKNDTSTILKFLDEETHFGEELKIMATTPYKPFILALGDILLNKKPLFN</sequence>
<dbReference type="SUPFAM" id="SSF51905">
    <property type="entry name" value="FAD/NAD(P)-binding domain"/>
    <property type="match status" value="1"/>
</dbReference>
<evidence type="ECO:0000313" key="1">
    <source>
        <dbReference type="EMBL" id="MDO1444904.1"/>
    </source>
</evidence>
<accession>A0ABT8QZ06</accession>
<dbReference type="EMBL" id="JAUKPO010000001">
    <property type="protein sequence ID" value="MDO1444904.1"/>
    <property type="molecule type" value="Genomic_DNA"/>
</dbReference>
<name>A0ABT8QZ06_9BACT</name>
<comment type="caution">
    <text evidence="1">The sequence shown here is derived from an EMBL/GenBank/DDBJ whole genome shotgun (WGS) entry which is preliminary data.</text>
</comment>
<gene>
    <name evidence="1" type="ORF">Q0590_01510</name>
</gene>
<reference evidence="1" key="1">
    <citation type="submission" date="2023-07" db="EMBL/GenBank/DDBJ databases">
        <title>The genome sequence of Rhodocytophaga aerolata KACC 12507.</title>
        <authorList>
            <person name="Zhang X."/>
        </authorList>
    </citation>
    <scope>NUCLEOTIDE SEQUENCE</scope>
    <source>
        <strain evidence="1">KACC 12507</strain>
    </source>
</reference>
<keyword evidence="2" id="KW-1185">Reference proteome</keyword>
<protein>
    <submittedName>
        <fullName evidence="1">Lycopene cyclase family protein</fullName>
    </submittedName>
</protein>
<dbReference type="InterPro" id="IPR036188">
    <property type="entry name" value="FAD/NAD-bd_sf"/>
</dbReference>
<dbReference type="Proteomes" id="UP001168528">
    <property type="component" value="Unassembled WGS sequence"/>
</dbReference>
<dbReference type="Pfam" id="PF05834">
    <property type="entry name" value="Lycopene_cycl"/>
    <property type="match status" value="1"/>
</dbReference>